<accession>A0ABR9DML7</accession>
<feature type="transmembrane region" description="Helical" evidence="6">
    <location>
        <begin position="89"/>
        <end position="112"/>
    </location>
</feature>
<name>A0ABR9DML7_9MICO</name>
<evidence type="ECO:0000256" key="5">
    <source>
        <dbReference type="SAM" id="MobiDB-lite"/>
    </source>
</evidence>
<evidence type="ECO:0000259" key="7">
    <source>
        <dbReference type="Pfam" id="PF05154"/>
    </source>
</evidence>
<evidence type="ECO:0000256" key="4">
    <source>
        <dbReference type="ARBA" id="ARBA00023136"/>
    </source>
</evidence>
<organism evidence="8 9">
    <name type="scientific">Flavimobilis rhizosphaerae</name>
    <dbReference type="NCBI Taxonomy" id="2775421"/>
    <lineage>
        <taxon>Bacteria</taxon>
        <taxon>Bacillati</taxon>
        <taxon>Actinomycetota</taxon>
        <taxon>Actinomycetes</taxon>
        <taxon>Micrococcales</taxon>
        <taxon>Jonesiaceae</taxon>
        <taxon>Flavimobilis</taxon>
    </lineage>
</organism>
<evidence type="ECO:0000313" key="8">
    <source>
        <dbReference type="EMBL" id="MBD9698377.1"/>
    </source>
</evidence>
<dbReference type="InterPro" id="IPR007829">
    <property type="entry name" value="TM2"/>
</dbReference>
<feature type="domain" description="TM2" evidence="7">
    <location>
        <begin position="60"/>
        <end position="108"/>
    </location>
</feature>
<dbReference type="PANTHER" id="PTHR21016:SF25">
    <property type="entry name" value="TM2 DOMAIN-CONTAINING PROTEIN DDB_G0277895-RELATED"/>
    <property type="match status" value="1"/>
</dbReference>
<evidence type="ECO:0000256" key="1">
    <source>
        <dbReference type="ARBA" id="ARBA00004141"/>
    </source>
</evidence>
<feature type="transmembrane region" description="Helical" evidence="6">
    <location>
        <begin position="63"/>
        <end position="83"/>
    </location>
</feature>
<keyword evidence="3 6" id="KW-1133">Transmembrane helix</keyword>
<keyword evidence="4 6" id="KW-0472">Membrane</keyword>
<dbReference type="Pfam" id="PF05154">
    <property type="entry name" value="TM2"/>
    <property type="match status" value="1"/>
</dbReference>
<keyword evidence="2 6" id="KW-0812">Transmembrane</keyword>
<dbReference type="PANTHER" id="PTHR21016">
    <property type="entry name" value="BETA-AMYLOID BINDING PROTEIN-RELATED"/>
    <property type="match status" value="1"/>
</dbReference>
<dbReference type="RefSeq" id="WP_192277492.1">
    <property type="nucleotide sequence ID" value="NZ_JACZDF010000001.1"/>
</dbReference>
<evidence type="ECO:0000256" key="3">
    <source>
        <dbReference type="ARBA" id="ARBA00022989"/>
    </source>
</evidence>
<evidence type="ECO:0000256" key="6">
    <source>
        <dbReference type="SAM" id="Phobius"/>
    </source>
</evidence>
<dbReference type="EMBL" id="JACZDF010000001">
    <property type="protein sequence ID" value="MBD9698377.1"/>
    <property type="molecule type" value="Genomic_DNA"/>
</dbReference>
<evidence type="ECO:0000256" key="2">
    <source>
        <dbReference type="ARBA" id="ARBA00022692"/>
    </source>
</evidence>
<feature type="region of interest" description="Disordered" evidence="5">
    <location>
        <begin position="1"/>
        <end position="54"/>
    </location>
</feature>
<dbReference type="InterPro" id="IPR050932">
    <property type="entry name" value="TM2D1-3-like"/>
</dbReference>
<comment type="subcellular location">
    <subcellularLocation>
        <location evidence="1">Membrane</location>
        <topology evidence="1">Multi-pass membrane protein</topology>
    </subcellularLocation>
</comment>
<gene>
    <name evidence="8" type="ORF">IGS67_02565</name>
</gene>
<proteinExistence type="predicted"/>
<evidence type="ECO:0000313" key="9">
    <source>
        <dbReference type="Proteomes" id="UP000642107"/>
    </source>
</evidence>
<dbReference type="Proteomes" id="UP000642107">
    <property type="component" value="Unassembled WGS sequence"/>
</dbReference>
<protein>
    <submittedName>
        <fullName evidence="8">TM2 domain-containing protein</fullName>
    </submittedName>
</protein>
<comment type="caution">
    <text evidence="8">The sequence shown here is derived from an EMBL/GenBank/DDBJ whole genome shotgun (WGS) entry which is preliminary data.</text>
</comment>
<sequence>MTDPNQQPYQHDPYGQQPSGEQQPYGQQAYPQQPYGQQQYAPQGGPVRQAYAPDGTPASDKTILIAFLLGFLLAGLGIHRFYVGKVGTGILFLLTAGGLGVWWLIDMIMLVMGSFTDAQGRKLINWT</sequence>
<feature type="compositionally biased region" description="Low complexity" evidence="5">
    <location>
        <begin position="22"/>
        <end position="46"/>
    </location>
</feature>
<reference evidence="8 9" key="1">
    <citation type="submission" date="2020-09" db="EMBL/GenBank/DDBJ databases">
        <title>Flavimobilis rhizosphaerae sp. nov., isolated from rhizosphere soil of Spartina alterniflora.</title>
        <authorList>
            <person name="Hanqin C."/>
        </authorList>
    </citation>
    <scope>NUCLEOTIDE SEQUENCE [LARGE SCALE GENOMIC DNA]</scope>
    <source>
        <strain evidence="8 9">GY 10621</strain>
    </source>
</reference>
<keyword evidence="9" id="KW-1185">Reference proteome</keyword>